<evidence type="ECO:0000256" key="1">
    <source>
        <dbReference type="ARBA" id="ARBA00003134"/>
    </source>
</evidence>
<comment type="function">
    <text evidence="1">Binds directly to 16S ribosomal RNA.</text>
</comment>
<dbReference type="GO" id="GO:0070181">
    <property type="term" value="F:small ribosomal subunit rRNA binding"/>
    <property type="evidence" value="ECO:0007669"/>
    <property type="project" value="TreeGrafter"/>
</dbReference>
<dbReference type="NCBIfam" id="TIGR00029">
    <property type="entry name" value="S20"/>
    <property type="match status" value="1"/>
</dbReference>
<evidence type="ECO:0000256" key="6">
    <source>
        <dbReference type="ARBA" id="ARBA00023274"/>
    </source>
</evidence>
<dbReference type="PANTHER" id="PTHR33398">
    <property type="entry name" value="30S RIBOSOMAL PROTEIN S20"/>
    <property type="match status" value="1"/>
</dbReference>
<comment type="similarity">
    <text evidence="2">Belongs to the bacterial ribosomal protein bS20 family.</text>
</comment>
<evidence type="ECO:0000256" key="5">
    <source>
        <dbReference type="ARBA" id="ARBA00022980"/>
    </source>
</evidence>
<dbReference type="GO" id="GO:0003735">
    <property type="term" value="F:structural constituent of ribosome"/>
    <property type="evidence" value="ECO:0007669"/>
    <property type="project" value="InterPro"/>
</dbReference>
<dbReference type="FunFam" id="1.20.58.110:FF:000001">
    <property type="entry name" value="30S ribosomal protein S20"/>
    <property type="match status" value="1"/>
</dbReference>
<reference evidence="7" key="1">
    <citation type="journal article" date="2014" name="Mol. Phylogenet. Evol.">
        <title>Nucleotide substitution analyses of the glaucophyte Cyanophora suggest an ancestrally lower mutation rate in plastid vs mitochondrial DNA for the Archaeplastida.</title>
        <authorList>
            <person name="Smith D.R."/>
            <person name="Jackson C.J."/>
            <person name="Reyes-Prieto A."/>
        </authorList>
    </citation>
    <scope>NUCLEOTIDE SEQUENCE</scope>
    <source>
        <strain evidence="7">NIES-763</strain>
    </source>
</reference>
<dbReference type="InterPro" id="IPR002583">
    <property type="entry name" value="Ribosomal_bS20"/>
</dbReference>
<dbReference type="SUPFAM" id="SSF46992">
    <property type="entry name" value="Ribosomal protein S20"/>
    <property type="match status" value="1"/>
</dbReference>
<accession>A0A097PB94</accession>
<organism evidence="7">
    <name type="scientific">Cyanophora paradoxa</name>
    <dbReference type="NCBI Taxonomy" id="2762"/>
    <lineage>
        <taxon>Eukaryota</taxon>
        <taxon>Glaucocystophyceae</taxon>
        <taxon>Cyanophorales</taxon>
        <taxon>Cyanophoraceae</taxon>
        <taxon>Cyanophora</taxon>
    </lineage>
</organism>
<dbReference type="GO" id="GO:0006412">
    <property type="term" value="P:translation"/>
    <property type="evidence" value="ECO:0007669"/>
    <property type="project" value="InterPro"/>
</dbReference>
<dbReference type="InterPro" id="IPR036510">
    <property type="entry name" value="Ribosomal_bS20_sf"/>
</dbReference>
<dbReference type="GO" id="GO:0005829">
    <property type="term" value="C:cytosol"/>
    <property type="evidence" value="ECO:0007669"/>
    <property type="project" value="TreeGrafter"/>
</dbReference>
<keyword evidence="3" id="KW-0699">rRNA-binding</keyword>
<dbReference type="PANTHER" id="PTHR33398:SF1">
    <property type="entry name" value="SMALL RIBOSOMAL SUBUNIT PROTEIN BS20C"/>
    <property type="match status" value="1"/>
</dbReference>
<keyword evidence="4" id="KW-0694">RNA-binding</keyword>
<name>A0A097PB94_CYAPA</name>
<dbReference type="EMBL" id="KM198929">
    <property type="protein sequence ID" value="AIU44590.1"/>
    <property type="molecule type" value="Genomic_DNA"/>
</dbReference>
<gene>
    <name evidence="7" type="primary">rps20</name>
</gene>
<keyword evidence="5 7" id="KW-0689">Ribosomal protein</keyword>
<evidence type="ECO:0000256" key="4">
    <source>
        <dbReference type="ARBA" id="ARBA00022884"/>
    </source>
</evidence>
<dbReference type="AlphaFoldDB" id="A0A097PB94"/>
<dbReference type="GO" id="GO:0015935">
    <property type="term" value="C:small ribosomal subunit"/>
    <property type="evidence" value="ECO:0007669"/>
    <property type="project" value="TreeGrafter"/>
</dbReference>
<keyword evidence="6" id="KW-0687">Ribonucleoprotein</keyword>
<geneLocation type="plastid" evidence="7"/>
<evidence type="ECO:0000313" key="7">
    <source>
        <dbReference type="EMBL" id="AIU44590.1"/>
    </source>
</evidence>
<protein>
    <submittedName>
        <fullName evidence="7">Ribosomal protein S20</fullName>
    </submittedName>
</protein>
<reference evidence="7" key="2">
    <citation type="submission" date="2014-07" db="EMBL/GenBank/DDBJ databases">
        <authorList>
            <person name="David S.R."/>
            <person name="Jackson C.J."/>
            <person name="Adrian R.-P."/>
        </authorList>
    </citation>
    <scope>NUCLEOTIDE SEQUENCE</scope>
    <source>
        <strain evidence="7">NIES-763</strain>
    </source>
</reference>
<sequence>MANTKSAIKRIKTIERNRIRNCAYKSVVKTFIKKYLKVLNDYTNEPNSNQVEIIQTTLGLTYSKIDKAVKRGVFHSNKAARMKSKLALKSINITKK</sequence>
<dbReference type="HAMAP" id="MF_00500">
    <property type="entry name" value="Ribosomal_bS20"/>
    <property type="match status" value="1"/>
</dbReference>
<dbReference type="Gene3D" id="1.20.58.110">
    <property type="entry name" value="Ribosomal protein S20"/>
    <property type="match status" value="1"/>
</dbReference>
<evidence type="ECO:0000256" key="2">
    <source>
        <dbReference type="ARBA" id="ARBA00007634"/>
    </source>
</evidence>
<proteinExistence type="inferred from homology"/>
<evidence type="ECO:0000256" key="3">
    <source>
        <dbReference type="ARBA" id="ARBA00022730"/>
    </source>
</evidence>
<keyword evidence="7" id="KW-0934">Plastid</keyword>
<dbReference type="Pfam" id="PF01649">
    <property type="entry name" value="Ribosomal_S20p"/>
    <property type="match status" value="1"/>
</dbReference>